<evidence type="ECO:0000256" key="5">
    <source>
        <dbReference type="SAM" id="MobiDB-lite"/>
    </source>
</evidence>
<gene>
    <name evidence="6" type="primary">wdr74</name>
    <name evidence="6" type="ORF">SOMG_00884</name>
</gene>
<evidence type="ECO:0000313" key="6">
    <source>
        <dbReference type="EMBL" id="WBW71158.1"/>
    </source>
</evidence>
<accession>A0AAE9W837</accession>
<dbReference type="PANTHER" id="PTHR16038:SF4">
    <property type="entry name" value="WD REPEAT-CONTAINING PROTEIN 74"/>
    <property type="match status" value="1"/>
</dbReference>
<evidence type="ECO:0000256" key="3">
    <source>
        <dbReference type="ARBA" id="ARBA00011187"/>
    </source>
</evidence>
<sequence length="391" mass="44377">MKLLCGDELGQLKLIELKKGIDASNPDSEAPKIQRFGKLDKQNAILFFCENENYVYVVRKNAAIECWDLRKEPPVLVSLWQLDEKLVENASIVSFQYAHGWLMVALSSGTIVFRNPELGEVQKIQVSSPLSCATLHPRIAGVLAIGGEENDVSIYSCNPSCSSSIDLSTLWDQSKIVRLFQGKNVKNNALDLRVRVWVTGIVFTEELFNAIDGKSEDDSAPAFHFATITHYGQLRFYYTKQARRPIYSTDISTSELNRVGILPSVNMLYFSDKRAQVIVFDPINKKIVGRFQGVKGSASCIHNLGDLVAIVGLDRHLRVYDVHRNHLANAYVKVMPTSILLLNDRDEEVIKEEENRAAKEEEEEEIWRNMEQLDDKEEKKDGRKTKKQKRS</sequence>
<dbReference type="GO" id="GO:0030687">
    <property type="term" value="C:preribosome, large subunit precursor"/>
    <property type="evidence" value="ECO:0007669"/>
    <property type="project" value="TreeGrafter"/>
</dbReference>
<dbReference type="Proteomes" id="UP001212411">
    <property type="component" value="Chromosome 1"/>
</dbReference>
<protein>
    <recommendedName>
        <fullName evidence="4">Ribosome biogenesis protein NSA1</fullName>
    </recommendedName>
</protein>
<dbReference type="AlphaFoldDB" id="A0AAE9W837"/>
<dbReference type="GeneID" id="80874366"/>
<dbReference type="GO" id="GO:0005730">
    <property type="term" value="C:nucleolus"/>
    <property type="evidence" value="ECO:0007669"/>
    <property type="project" value="InterPro"/>
</dbReference>
<comment type="similarity">
    <text evidence="2">Belongs to the NSA1 family.</text>
</comment>
<keyword evidence="7" id="KW-1185">Reference proteome</keyword>
<organism evidence="6 7">
    <name type="scientific">Schizosaccharomyces osmophilus</name>
    <dbReference type="NCBI Taxonomy" id="2545709"/>
    <lineage>
        <taxon>Eukaryota</taxon>
        <taxon>Fungi</taxon>
        <taxon>Dikarya</taxon>
        <taxon>Ascomycota</taxon>
        <taxon>Taphrinomycotina</taxon>
        <taxon>Schizosaccharomycetes</taxon>
        <taxon>Schizosaccharomycetales</taxon>
        <taxon>Schizosaccharomycetaceae</taxon>
        <taxon>Schizosaccharomyces</taxon>
    </lineage>
</organism>
<dbReference type="Gene3D" id="2.130.10.10">
    <property type="entry name" value="YVTN repeat-like/Quinoprotein amine dehydrogenase"/>
    <property type="match status" value="2"/>
</dbReference>
<dbReference type="InterPro" id="IPR037379">
    <property type="entry name" value="WDR74/Nsa1"/>
</dbReference>
<dbReference type="EMBL" id="CP115611">
    <property type="protein sequence ID" value="WBW71158.1"/>
    <property type="molecule type" value="Genomic_DNA"/>
</dbReference>
<dbReference type="SUPFAM" id="SSF50978">
    <property type="entry name" value="WD40 repeat-like"/>
    <property type="match status" value="1"/>
</dbReference>
<comment type="function">
    <text evidence="1">Involved in the biogenesis of the 60S ribosomal subunit.</text>
</comment>
<evidence type="ECO:0000256" key="2">
    <source>
        <dbReference type="ARBA" id="ARBA00007861"/>
    </source>
</evidence>
<evidence type="ECO:0000256" key="4">
    <source>
        <dbReference type="ARBA" id="ARBA00014234"/>
    </source>
</evidence>
<feature type="region of interest" description="Disordered" evidence="5">
    <location>
        <begin position="352"/>
        <end position="391"/>
    </location>
</feature>
<name>A0AAE9W837_9SCHI</name>
<evidence type="ECO:0000313" key="7">
    <source>
        <dbReference type="Proteomes" id="UP001212411"/>
    </source>
</evidence>
<proteinExistence type="inferred from homology"/>
<evidence type="ECO:0000256" key="1">
    <source>
        <dbReference type="ARBA" id="ARBA00002889"/>
    </source>
</evidence>
<dbReference type="InterPro" id="IPR036322">
    <property type="entry name" value="WD40_repeat_dom_sf"/>
</dbReference>
<dbReference type="InterPro" id="IPR015943">
    <property type="entry name" value="WD40/YVTN_repeat-like_dom_sf"/>
</dbReference>
<feature type="compositionally biased region" description="Basic residues" evidence="5">
    <location>
        <begin position="382"/>
        <end position="391"/>
    </location>
</feature>
<dbReference type="KEGG" id="som:SOMG_00884"/>
<dbReference type="PANTHER" id="PTHR16038">
    <property type="entry name" value="NOP SEVEN ASSOCIATED PROTEIN 1"/>
    <property type="match status" value="1"/>
</dbReference>
<dbReference type="RefSeq" id="XP_056035401.1">
    <property type="nucleotide sequence ID" value="XM_056179677.1"/>
</dbReference>
<reference evidence="6 7" key="1">
    <citation type="journal article" date="2023" name="G3 (Bethesda)">
        <title>A high-quality reference genome for the fission yeast Schizosaccharomyces osmophilus.</title>
        <authorList>
            <person name="Jia G.S."/>
            <person name="Zhang W.C."/>
            <person name="Liang Y."/>
            <person name="Liu X.H."/>
            <person name="Rhind N."/>
            <person name="Pidoux A."/>
            <person name="Brysch-Herzberg M."/>
            <person name="Du L.L."/>
        </authorList>
    </citation>
    <scope>NUCLEOTIDE SEQUENCE [LARGE SCALE GENOMIC DNA]</scope>
    <source>
        <strain evidence="6 7">CBS 15793</strain>
    </source>
</reference>
<dbReference type="GO" id="GO:0042273">
    <property type="term" value="P:ribosomal large subunit biogenesis"/>
    <property type="evidence" value="ECO:0007669"/>
    <property type="project" value="InterPro"/>
</dbReference>
<feature type="compositionally biased region" description="Basic and acidic residues" evidence="5">
    <location>
        <begin position="366"/>
        <end position="381"/>
    </location>
</feature>
<comment type="subunit">
    <text evidence="3">Component of the pre-66S ribosomal particle.</text>
</comment>